<feature type="transmembrane region" description="Helical" evidence="1">
    <location>
        <begin position="54"/>
        <end position="73"/>
    </location>
</feature>
<keyword evidence="1" id="KW-0472">Membrane</keyword>
<dbReference type="Proteomes" id="UP000620064">
    <property type="component" value="Unassembled WGS sequence"/>
</dbReference>
<dbReference type="RefSeq" id="WP_188616283.1">
    <property type="nucleotide sequence ID" value="NZ_BMLV01000001.1"/>
</dbReference>
<keyword evidence="1" id="KW-1133">Transmembrane helix</keyword>
<keyword evidence="3" id="KW-1185">Reference proteome</keyword>
<keyword evidence="1" id="KW-0812">Transmembrane</keyword>
<dbReference type="EMBL" id="BMLV01000001">
    <property type="protein sequence ID" value="GGP01620.1"/>
    <property type="molecule type" value="Genomic_DNA"/>
</dbReference>
<name>A0ABQ2NGD8_9FLAO</name>
<evidence type="ECO:0000313" key="2">
    <source>
        <dbReference type="EMBL" id="GGP01620.1"/>
    </source>
</evidence>
<comment type="caution">
    <text evidence="2">The sequence shown here is derived from an EMBL/GenBank/DDBJ whole genome shotgun (WGS) entry which is preliminary data.</text>
</comment>
<dbReference type="InterPro" id="IPR037066">
    <property type="entry name" value="Plug_dom_sf"/>
</dbReference>
<dbReference type="Gene3D" id="2.170.130.10">
    <property type="entry name" value="TonB-dependent receptor, plug domain"/>
    <property type="match status" value="1"/>
</dbReference>
<accession>A0ABQ2NGD8</accession>
<gene>
    <name evidence="2" type="ORF">GCM10010992_02730</name>
</gene>
<sequence length="328" mass="36957">MENFNENIDQLFSDESKKAEENATFPSFEKVWEKVENRLDEVENTTKKRFIPIWLPYSIAASLVFTFGIMYFFNQKETISNHSKIASNETYKVINNQGFNNNLDSANIAKLDQSIKQNIEKSQLNETSNNNLVKKKVSSPQVLAATKISNQDSESSNINTEVDKSIEISNNNDNQFILAKAAPSPVVENTASLESERIIETKKYKSAEVAKMSLNNQKTSELLTSTAEQSSFSEYAVNNDDDFKISRKHASEPLYIVDGYVADTNFLKNYNKKKITSLNIVEGDNAKKLYGNLAKKGVVVITTKGLNSQEEEYLKKNSKNYNLSGTSN</sequence>
<proteinExistence type="predicted"/>
<organism evidence="2 3">
    <name type="scientific">Cloacibacterium rupense</name>
    <dbReference type="NCBI Taxonomy" id="517423"/>
    <lineage>
        <taxon>Bacteria</taxon>
        <taxon>Pseudomonadati</taxon>
        <taxon>Bacteroidota</taxon>
        <taxon>Flavobacteriia</taxon>
        <taxon>Flavobacteriales</taxon>
        <taxon>Weeksellaceae</taxon>
    </lineage>
</organism>
<evidence type="ECO:0000313" key="3">
    <source>
        <dbReference type="Proteomes" id="UP000620064"/>
    </source>
</evidence>
<protein>
    <submittedName>
        <fullName evidence="2">Uncharacterized protein</fullName>
    </submittedName>
</protein>
<reference evidence="3" key="1">
    <citation type="journal article" date="2019" name="Int. J. Syst. Evol. Microbiol.">
        <title>The Global Catalogue of Microorganisms (GCM) 10K type strain sequencing project: providing services to taxonomists for standard genome sequencing and annotation.</title>
        <authorList>
            <consortium name="The Broad Institute Genomics Platform"/>
            <consortium name="The Broad Institute Genome Sequencing Center for Infectious Disease"/>
            <person name="Wu L."/>
            <person name="Ma J."/>
        </authorList>
    </citation>
    <scope>NUCLEOTIDE SEQUENCE [LARGE SCALE GENOMIC DNA]</scope>
    <source>
        <strain evidence="3">CGMCC 1.7656</strain>
    </source>
</reference>
<evidence type="ECO:0000256" key="1">
    <source>
        <dbReference type="SAM" id="Phobius"/>
    </source>
</evidence>